<dbReference type="Pfam" id="PF13639">
    <property type="entry name" value="zf-RING_2"/>
    <property type="match status" value="1"/>
</dbReference>
<dbReference type="EMBL" id="RDQH01000339">
    <property type="protein sequence ID" value="RXH80243.1"/>
    <property type="molecule type" value="Genomic_DNA"/>
</dbReference>
<evidence type="ECO:0000313" key="4">
    <source>
        <dbReference type="Proteomes" id="UP000290289"/>
    </source>
</evidence>
<dbReference type="SUPFAM" id="SSF57850">
    <property type="entry name" value="RING/U-box"/>
    <property type="match status" value="1"/>
</dbReference>
<keyword evidence="1" id="KW-0862">Zinc</keyword>
<sequence>MDSPSSVLSSDDATAVKCSICMEGVSDNCGRTIVKLQCSHLFHLDCIGSAFNVKGIMECPNCREIENGKWRYYVSRSPDREPDLSEDEMDYEDSPIEFLDMGLQGTMLRRFHHGEWEMGWLSPTRHSSEPHFEAGLLDPYSVFSGNPYTYNQWTGLPVPSEVFPSNPSRIDWRPEPLICDSCTNLLSTGDYTGGANWSLYPSATLSSGIDYIGMPNAPFVPLVVEGGYESPFGFGYQRSNDPLHSNFRQQLPTNFPSQVAHASMGRSNDLMHWLWKGQTTPSLGQTADSIPFSVNMNSSLSSATNDHRHVQEGNGVQPQRLFPEAAGSLTSFFPDVNQ</sequence>
<dbReference type="InterPro" id="IPR044274">
    <property type="entry name" value="RFI2"/>
</dbReference>
<dbReference type="AlphaFoldDB" id="A0A498IG56"/>
<reference evidence="3 4" key="1">
    <citation type="submission" date="2018-10" db="EMBL/GenBank/DDBJ databases">
        <title>A high-quality apple genome assembly.</title>
        <authorList>
            <person name="Hu J."/>
        </authorList>
    </citation>
    <scope>NUCLEOTIDE SEQUENCE [LARGE SCALE GENOMIC DNA]</scope>
    <source>
        <strain evidence="4">cv. HFTH1</strain>
        <tissue evidence="3">Young leaf</tissue>
    </source>
</reference>
<organism evidence="3 4">
    <name type="scientific">Malus domestica</name>
    <name type="common">Apple</name>
    <name type="synonym">Pyrus malus</name>
    <dbReference type="NCBI Taxonomy" id="3750"/>
    <lineage>
        <taxon>Eukaryota</taxon>
        <taxon>Viridiplantae</taxon>
        <taxon>Streptophyta</taxon>
        <taxon>Embryophyta</taxon>
        <taxon>Tracheophyta</taxon>
        <taxon>Spermatophyta</taxon>
        <taxon>Magnoliopsida</taxon>
        <taxon>eudicotyledons</taxon>
        <taxon>Gunneridae</taxon>
        <taxon>Pentapetalae</taxon>
        <taxon>rosids</taxon>
        <taxon>fabids</taxon>
        <taxon>Rosales</taxon>
        <taxon>Rosaceae</taxon>
        <taxon>Amygdaloideae</taxon>
        <taxon>Maleae</taxon>
        <taxon>Malus</taxon>
    </lineage>
</organism>
<name>A0A498IG56_MALDO</name>
<dbReference type="InterPro" id="IPR013083">
    <property type="entry name" value="Znf_RING/FYVE/PHD"/>
</dbReference>
<dbReference type="PROSITE" id="PS50089">
    <property type="entry name" value="ZF_RING_2"/>
    <property type="match status" value="1"/>
</dbReference>
<evidence type="ECO:0000313" key="3">
    <source>
        <dbReference type="EMBL" id="RXH80243.1"/>
    </source>
</evidence>
<dbReference type="GO" id="GO:0008270">
    <property type="term" value="F:zinc ion binding"/>
    <property type="evidence" value="ECO:0007669"/>
    <property type="project" value="UniProtKB-KW"/>
</dbReference>
<protein>
    <recommendedName>
        <fullName evidence="2">RING-type domain-containing protein</fullName>
    </recommendedName>
</protein>
<feature type="domain" description="RING-type" evidence="2">
    <location>
        <begin position="18"/>
        <end position="63"/>
    </location>
</feature>
<gene>
    <name evidence="3" type="ORF">DVH24_041390</name>
</gene>
<keyword evidence="4" id="KW-1185">Reference proteome</keyword>
<dbReference type="SMR" id="A0A498IG56"/>
<proteinExistence type="predicted"/>
<dbReference type="Gene3D" id="3.30.40.10">
    <property type="entry name" value="Zinc/RING finger domain, C3HC4 (zinc finger)"/>
    <property type="match status" value="1"/>
</dbReference>
<dbReference type="SMART" id="SM00184">
    <property type="entry name" value="RING"/>
    <property type="match status" value="1"/>
</dbReference>
<dbReference type="PANTHER" id="PTHR46798:SF20">
    <property type="entry name" value="RING-TYPE DOMAIN-CONTAINING PROTEIN"/>
    <property type="match status" value="1"/>
</dbReference>
<dbReference type="InterPro" id="IPR001841">
    <property type="entry name" value="Znf_RING"/>
</dbReference>
<dbReference type="GO" id="GO:0004842">
    <property type="term" value="F:ubiquitin-protein transferase activity"/>
    <property type="evidence" value="ECO:0007669"/>
    <property type="project" value="InterPro"/>
</dbReference>
<accession>A0A498IG56</accession>
<evidence type="ECO:0000256" key="1">
    <source>
        <dbReference type="PROSITE-ProRule" id="PRU00175"/>
    </source>
</evidence>
<comment type="caution">
    <text evidence="3">The sequence shown here is derived from an EMBL/GenBank/DDBJ whole genome shotgun (WGS) entry which is preliminary data.</text>
</comment>
<evidence type="ECO:0000259" key="2">
    <source>
        <dbReference type="PROSITE" id="PS50089"/>
    </source>
</evidence>
<dbReference type="PANTHER" id="PTHR46798">
    <property type="entry name" value="OS09G0511500 PROTEIN"/>
    <property type="match status" value="1"/>
</dbReference>
<dbReference type="Proteomes" id="UP000290289">
    <property type="component" value="Chromosome 13"/>
</dbReference>
<keyword evidence="1" id="KW-0863">Zinc-finger</keyword>
<keyword evidence="1" id="KW-0479">Metal-binding</keyword>
<dbReference type="CDD" id="cd16448">
    <property type="entry name" value="RING-H2"/>
    <property type="match status" value="1"/>
</dbReference>